<dbReference type="EMBL" id="JACOOH010000007">
    <property type="protein sequence ID" value="MBC5622573.1"/>
    <property type="molecule type" value="Genomic_DNA"/>
</dbReference>
<dbReference type="SUPFAM" id="SSF52540">
    <property type="entry name" value="P-loop containing nucleoside triphosphate hydrolases"/>
    <property type="match status" value="1"/>
</dbReference>
<organism evidence="2 3">
    <name type="scientific">Butyricimonas hominis</name>
    <dbReference type="NCBI Taxonomy" id="2763032"/>
    <lineage>
        <taxon>Bacteria</taxon>
        <taxon>Pseudomonadati</taxon>
        <taxon>Bacteroidota</taxon>
        <taxon>Bacteroidia</taxon>
        <taxon>Bacteroidales</taxon>
        <taxon>Odoribacteraceae</taxon>
        <taxon>Butyricimonas</taxon>
    </lineage>
</organism>
<dbReference type="Gene3D" id="3.40.50.300">
    <property type="entry name" value="P-loop containing nucleotide triphosphate hydrolases"/>
    <property type="match status" value="1"/>
</dbReference>
<keyword evidence="3" id="KW-1185">Reference proteome</keyword>
<protein>
    <submittedName>
        <fullName evidence="2">AAA family ATPase</fullName>
    </submittedName>
</protein>
<dbReference type="InterPro" id="IPR027417">
    <property type="entry name" value="P-loop_NTPase"/>
</dbReference>
<gene>
    <name evidence="2" type="ORF">H8S64_15865</name>
</gene>
<sequence>MMYKPNFIIITGGPGVGKTTLLEQLQQRGFPCIPEVAREIIREQSAQNGNALPWGNIPAYTRLMLSRSVDSYRENASRNEILFFDRGIPDTLAYAHLTNQPLFPELPRACADYRYNTRVFILPPWAEIYHTDPERKQTYQEAIDTYHTMAATYQSIGYDLTLVPKATPAERADFVLRQISQSLDYKHV</sequence>
<proteinExistence type="predicted"/>
<evidence type="ECO:0000259" key="1">
    <source>
        <dbReference type="Pfam" id="PF13521"/>
    </source>
</evidence>
<name>A0ABR7D3S8_9BACT</name>
<dbReference type="Proteomes" id="UP000646484">
    <property type="component" value="Unassembled WGS sequence"/>
</dbReference>
<comment type="caution">
    <text evidence="2">The sequence shown here is derived from an EMBL/GenBank/DDBJ whole genome shotgun (WGS) entry which is preliminary data.</text>
</comment>
<reference evidence="2 3" key="1">
    <citation type="submission" date="2020-08" db="EMBL/GenBank/DDBJ databases">
        <title>Genome public.</title>
        <authorList>
            <person name="Liu C."/>
            <person name="Sun Q."/>
        </authorList>
    </citation>
    <scope>NUCLEOTIDE SEQUENCE [LARGE SCALE GENOMIC DNA]</scope>
    <source>
        <strain evidence="2 3">NSJ-56</strain>
    </source>
</reference>
<accession>A0ABR7D3S8</accession>
<dbReference type="InterPro" id="IPR038727">
    <property type="entry name" value="NadR/Ttd14_AAA_dom"/>
</dbReference>
<dbReference type="Pfam" id="PF13521">
    <property type="entry name" value="AAA_28"/>
    <property type="match status" value="1"/>
</dbReference>
<evidence type="ECO:0000313" key="3">
    <source>
        <dbReference type="Proteomes" id="UP000646484"/>
    </source>
</evidence>
<evidence type="ECO:0000313" key="2">
    <source>
        <dbReference type="EMBL" id="MBC5622573.1"/>
    </source>
</evidence>
<feature type="domain" description="NadR/Ttd14 AAA" evidence="1">
    <location>
        <begin position="8"/>
        <end position="171"/>
    </location>
</feature>